<dbReference type="eggNOG" id="KOG0615">
    <property type="taxonomic scope" value="Eukaryota"/>
</dbReference>
<evidence type="ECO:0000313" key="12">
    <source>
        <dbReference type="Proteomes" id="UP000009168"/>
    </source>
</evidence>
<dbReference type="PROSITE" id="PS50011">
    <property type="entry name" value="PROTEIN_KINASE_DOM"/>
    <property type="match status" value="1"/>
</dbReference>
<keyword evidence="6" id="KW-0067">ATP-binding</keyword>
<dbReference type="InParanoid" id="I7M829"/>
<organism evidence="11 12">
    <name type="scientific">Tetrahymena thermophila (strain SB210)</name>
    <dbReference type="NCBI Taxonomy" id="312017"/>
    <lineage>
        <taxon>Eukaryota</taxon>
        <taxon>Sar</taxon>
        <taxon>Alveolata</taxon>
        <taxon>Ciliophora</taxon>
        <taxon>Intramacronucleata</taxon>
        <taxon>Oligohymenophorea</taxon>
        <taxon>Hymenostomatida</taxon>
        <taxon>Tetrahymenina</taxon>
        <taxon>Tetrahymenidae</taxon>
        <taxon>Tetrahymena</taxon>
    </lineage>
</organism>
<keyword evidence="4" id="KW-0547">Nucleotide-binding</keyword>
<dbReference type="Gene3D" id="1.10.510.10">
    <property type="entry name" value="Transferase(Phosphotransferase) domain 1"/>
    <property type="match status" value="1"/>
</dbReference>
<keyword evidence="2" id="KW-0723">Serine/threonine-protein kinase</keyword>
<evidence type="ECO:0000313" key="11">
    <source>
        <dbReference type="EMBL" id="EAR96498.1"/>
    </source>
</evidence>
<dbReference type="AlphaFoldDB" id="I7M829"/>
<evidence type="ECO:0000256" key="4">
    <source>
        <dbReference type="ARBA" id="ARBA00022741"/>
    </source>
</evidence>
<dbReference type="GO" id="GO:0005524">
    <property type="term" value="F:ATP binding"/>
    <property type="evidence" value="ECO:0007669"/>
    <property type="project" value="UniProtKB-KW"/>
</dbReference>
<evidence type="ECO:0000259" key="9">
    <source>
        <dbReference type="PROSITE" id="PS50011"/>
    </source>
</evidence>
<dbReference type="GeneID" id="7844848"/>
<keyword evidence="5 11" id="KW-0418">Kinase</keyword>
<evidence type="ECO:0000256" key="2">
    <source>
        <dbReference type="ARBA" id="ARBA00022527"/>
    </source>
</evidence>
<keyword evidence="3" id="KW-0808">Transferase</keyword>
<feature type="domain" description="Protein kinase" evidence="9">
    <location>
        <begin position="1"/>
        <end position="273"/>
    </location>
</feature>
<reference evidence="12" key="1">
    <citation type="journal article" date="2006" name="PLoS Biol.">
        <title>Macronuclear genome sequence of the ciliate Tetrahymena thermophila, a model eukaryote.</title>
        <authorList>
            <person name="Eisen J.A."/>
            <person name="Coyne R.S."/>
            <person name="Wu M."/>
            <person name="Wu D."/>
            <person name="Thiagarajan M."/>
            <person name="Wortman J.R."/>
            <person name="Badger J.H."/>
            <person name="Ren Q."/>
            <person name="Amedeo P."/>
            <person name="Jones K.M."/>
            <person name="Tallon L.J."/>
            <person name="Delcher A.L."/>
            <person name="Salzberg S.L."/>
            <person name="Silva J.C."/>
            <person name="Haas B.J."/>
            <person name="Majoros W.H."/>
            <person name="Farzad M."/>
            <person name="Carlton J.M."/>
            <person name="Smith R.K. Jr."/>
            <person name="Garg J."/>
            <person name="Pearlman R.E."/>
            <person name="Karrer K.M."/>
            <person name="Sun L."/>
            <person name="Manning G."/>
            <person name="Elde N.C."/>
            <person name="Turkewitz A.P."/>
            <person name="Asai D.J."/>
            <person name="Wilkes D.E."/>
            <person name="Wang Y."/>
            <person name="Cai H."/>
            <person name="Collins K."/>
            <person name="Stewart B.A."/>
            <person name="Lee S.R."/>
            <person name="Wilamowska K."/>
            <person name="Weinberg Z."/>
            <person name="Ruzzo W.L."/>
            <person name="Wloga D."/>
            <person name="Gaertig J."/>
            <person name="Frankel J."/>
            <person name="Tsao C.-C."/>
            <person name="Gorovsky M.A."/>
            <person name="Keeling P.J."/>
            <person name="Waller R.F."/>
            <person name="Patron N.J."/>
            <person name="Cherry J.M."/>
            <person name="Stover N.A."/>
            <person name="Krieger C.J."/>
            <person name="del Toro C."/>
            <person name="Ryder H.F."/>
            <person name="Williamson S.C."/>
            <person name="Barbeau R.A."/>
            <person name="Hamilton E.P."/>
            <person name="Orias E."/>
        </authorList>
    </citation>
    <scope>NUCLEOTIDE SEQUENCE [LARGE SCALE GENOMIC DNA]</scope>
    <source>
        <strain evidence="12">SB210</strain>
    </source>
</reference>
<feature type="domain" description="KA1" evidence="10">
    <location>
        <begin position="428"/>
        <end position="480"/>
    </location>
</feature>
<evidence type="ECO:0000256" key="5">
    <source>
        <dbReference type="ARBA" id="ARBA00022777"/>
    </source>
</evidence>
<dbReference type="PROSITE" id="PS50032">
    <property type="entry name" value="KA1"/>
    <property type="match status" value="1"/>
</dbReference>
<dbReference type="RefSeq" id="XP_001016743.1">
    <property type="nucleotide sequence ID" value="XM_001016743.1"/>
</dbReference>
<dbReference type="PROSITE" id="PS00108">
    <property type="entry name" value="PROTEIN_KINASE_ST"/>
    <property type="match status" value="1"/>
</dbReference>
<dbReference type="InterPro" id="IPR000719">
    <property type="entry name" value="Prot_kinase_dom"/>
</dbReference>
<evidence type="ECO:0000256" key="3">
    <source>
        <dbReference type="ARBA" id="ARBA00022679"/>
    </source>
</evidence>
<evidence type="ECO:0000259" key="10">
    <source>
        <dbReference type="PROSITE" id="PS50032"/>
    </source>
</evidence>
<evidence type="ECO:0000256" key="6">
    <source>
        <dbReference type="ARBA" id="ARBA00022840"/>
    </source>
</evidence>
<evidence type="ECO:0000256" key="8">
    <source>
        <dbReference type="ARBA" id="ARBA00048679"/>
    </source>
</evidence>
<evidence type="ECO:0000256" key="1">
    <source>
        <dbReference type="ARBA" id="ARBA00012513"/>
    </source>
</evidence>
<dbReference type="STRING" id="312017.I7M829"/>
<dbReference type="InterPro" id="IPR001772">
    <property type="entry name" value="KA1_dom"/>
</dbReference>
<protein>
    <recommendedName>
        <fullName evidence="1">non-specific serine/threonine protein kinase</fullName>
        <ecNumber evidence="1">2.7.11.1</ecNumber>
    </recommendedName>
</protein>
<evidence type="ECO:0000256" key="7">
    <source>
        <dbReference type="ARBA" id="ARBA00047899"/>
    </source>
</evidence>
<dbReference type="EC" id="2.7.11.1" evidence="1"/>
<comment type="catalytic activity">
    <reaction evidence="7">
        <text>L-threonyl-[protein] + ATP = O-phospho-L-threonyl-[protein] + ADP + H(+)</text>
        <dbReference type="Rhea" id="RHEA:46608"/>
        <dbReference type="Rhea" id="RHEA-COMP:11060"/>
        <dbReference type="Rhea" id="RHEA-COMP:11605"/>
        <dbReference type="ChEBI" id="CHEBI:15378"/>
        <dbReference type="ChEBI" id="CHEBI:30013"/>
        <dbReference type="ChEBI" id="CHEBI:30616"/>
        <dbReference type="ChEBI" id="CHEBI:61977"/>
        <dbReference type="ChEBI" id="CHEBI:456216"/>
        <dbReference type="EC" id="2.7.11.1"/>
    </reaction>
</comment>
<dbReference type="PANTHER" id="PTHR24343">
    <property type="entry name" value="SERINE/THREONINE KINASE"/>
    <property type="match status" value="1"/>
</dbReference>
<dbReference type="HOGENOM" id="CLU_566851_0_0_1"/>
<gene>
    <name evidence="11" type="ORF">TTHERM_00191670</name>
</gene>
<dbReference type="SUPFAM" id="SSF56112">
    <property type="entry name" value="Protein kinase-like (PK-like)"/>
    <property type="match status" value="1"/>
</dbReference>
<sequence>MEAKQIACGGQSVCYRVETQKGNIYFLKEFFTKTEYNHEKKIYQHLNEITKEIDLSILKMIDHDDHKCQILFPFINFQLSLICSKVKQNNTRGMKWIFALYHFTQVVNTIKKLHSLNLCHCDIKVDNILVEQQSNGLKDILIDFGHCQSKKQNEKSEAVCGTLTYNPLELNEGIAKQQIKEYSPYMLDLFQLGMLLLTLIVYFPISEKNKKLISLKKKNKFLELITLKYKETYNTNLQMIPEVYNLIWDLLTGEIEDVASILDHEVYDLQEVINMLKCLPQTGNTKASQMEEEEEFNFDNIRFYKKDDGNRCNGTVSIEKEFQEMLQESTKYEELKEQIIQFCDKNPRQIKESELQKRSFLLEMNTSQILQLLLYCFHKNNSEVFDQDIFVQTQNLTLKATLKYTSKEVITEDSTDDDDDDDLKEPKIEEIKNDIELQVEIVMIEELKQTETKSIIFTPIKGESIYYNNLIEDILGELEKLI</sequence>
<accession>I7M829</accession>
<dbReference type="InterPro" id="IPR008271">
    <property type="entry name" value="Ser/Thr_kinase_AS"/>
</dbReference>
<name>I7M829_TETTS</name>
<dbReference type="EMBL" id="GG662693">
    <property type="protein sequence ID" value="EAR96498.1"/>
    <property type="molecule type" value="Genomic_DNA"/>
</dbReference>
<dbReference type="PANTHER" id="PTHR24343:SF466">
    <property type="entry name" value="AMP-ACTIVATED PROTEIN KINASE ALPHA SUBUNIT, ISOFORM A"/>
    <property type="match status" value="1"/>
</dbReference>
<comment type="catalytic activity">
    <reaction evidence="8">
        <text>L-seryl-[protein] + ATP = O-phospho-L-seryl-[protein] + ADP + H(+)</text>
        <dbReference type="Rhea" id="RHEA:17989"/>
        <dbReference type="Rhea" id="RHEA-COMP:9863"/>
        <dbReference type="Rhea" id="RHEA-COMP:11604"/>
        <dbReference type="ChEBI" id="CHEBI:15378"/>
        <dbReference type="ChEBI" id="CHEBI:29999"/>
        <dbReference type="ChEBI" id="CHEBI:30616"/>
        <dbReference type="ChEBI" id="CHEBI:83421"/>
        <dbReference type="ChEBI" id="CHEBI:456216"/>
        <dbReference type="EC" id="2.7.11.1"/>
    </reaction>
</comment>
<keyword evidence="12" id="KW-1185">Reference proteome</keyword>
<dbReference type="Proteomes" id="UP000009168">
    <property type="component" value="Unassembled WGS sequence"/>
</dbReference>
<dbReference type="SMART" id="SM00220">
    <property type="entry name" value="S_TKc"/>
    <property type="match status" value="1"/>
</dbReference>
<dbReference type="OrthoDB" id="6078200at2759"/>
<dbReference type="KEGG" id="tet:TTHERM_00191670"/>
<dbReference type="Pfam" id="PF00069">
    <property type="entry name" value="Pkinase"/>
    <property type="match status" value="1"/>
</dbReference>
<dbReference type="InterPro" id="IPR011009">
    <property type="entry name" value="Kinase-like_dom_sf"/>
</dbReference>
<dbReference type="GO" id="GO:0004674">
    <property type="term" value="F:protein serine/threonine kinase activity"/>
    <property type="evidence" value="ECO:0007669"/>
    <property type="project" value="UniProtKB-KW"/>
</dbReference>
<proteinExistence type="predicted"/>